<dbReference type="Proteomes" id="UP000326961">
    <property type="component" value="Plasmid pPbmMP"/>
</dbReference>
<evidence type="ECO:0000313" key="2">
    <source>
        <dbReference type="Proteomes" id="UP000326961"/>
    </source>
</evidence>
<geneLocation type="plasmid" evidence="2">
    <name>ppbmmp</name>
</geneLocation>
<organism evidence="1 2">
    <name type="scientific">Paraclostridium bifermentans</name>
    <name type="common">Clostridium bifermentans</name>
    <dbReference type="NCBI Taxonomy" id="1490"/>
    <lineage>
        <taxon>Bacteria</taxon>
        <taxon>Bacillati</taxon>
        <taxon>Bacillota</taxon>
        <taxon>Clostridia</taxon>
        <taxon>Peptostreptococcales</taxon>
        <taxon>Peptostreptococcaceae</taxon>
        <taxon>Paraclostridium</taxon>
    </lineage>
</organism>
<dbReference type="RefSeq" id="WP_150887804.1">
    <property type="nucleotide sequence ID" value="NZ_CM017269.1"/>
</dbReference>
<accession>A0A5P3XKL0</accession>
<gene>
    <name evidence="1" type="ORF">D4A35_18245</name>
</gene>
<proteinExistence type="predicted"/>
<evidence type="ECO:0000313" key="1">
    <source>
        <dbReference type="EMBL" id="QEZ70870.1"/>
    </source>
</evidence>
<name>A0A5P3XKL0_PARBF</name>
<dbReference type="EMBL" id="CP032455">
    <property type="protein sequence ID" value="QEZ70870.1"/>
    <property type="molecule type" value="Genomic_DNA"/>
</dbReference>
<protein>
    <submittedName>
        <fullName evidence="1">Uncharacterized protein</fullName>
    </submittedName>
</protein>
<sequence length="190" mass="22314">MITYLNDKLNEGQTVIRIREDLGIGEKKLQKIIKESGYKYNQKLRKYVLNDDSIIKVIPKDELYSNGIKNGLEPTIQGQDSTLVIPNNFEKQWNDLIKFKNNMISIEEDIKDVIQAYKQGYYNSNTEVIEVIQAEGITIREFKDDIKPTTIKLHSESLDAWKVFCDKYKQYSKQDLLSMALEEYIRKYDK</sequence>
<keyword evidence="1" id="KW-0614">Plasmid</keyword>
<dbReference type="AlphaFoldDB" id="A0A5P3XKL0"/>
<reference evidence="1 2" key="1">
    <citation type="submission" date="2018-09" db="EMBL/GenBank/DDBJ databases">
        <title>A clostridial neurotoxin that targets Anopheles mosquitoes.</title>
        <authorList>
            <person name="Contreras E."/>
            <person name="Masuyer G."/>
            <person name="Qureshi N."/>
            <person name="Chawla S."/>
            <person name="Lim H.L."/>
            <person name="Chen J."/>
            <person name="Stenmark P."/>
            <person name="Gill S."/>
        </authorList>
    </citation>
    <scope>NUCLEOTIDE SEQUENCE [LARGE SCALE GENOMIC DNA]</scope>
    <source>
        <strain evidence="1 2">Cbm</strain>
        <plasmid evidence="2">ppbmmp</plasmid>
    </source>
</reference>